<evidence type="ECO:0000256" key="3">
    <source>
        <dbReference type="ARBA" id="ARBA00022729"/>
    </source>
</evidence>
<reference evidence="6 7" key="1">
    <citation type="journal article" date="2013" name="PLoS ONE">
        <title>Poles Apart: Arctic and Antarctic Octadecabacter strains Share High Genome Plasticity and a New Type of Xanthorhodopsin.</title>
        <authorList>
            <person name="Vollmers J."/>
            <person name="Voget S."/>
            <person name="Dietrich S."/>
            <person name="Gollnow K."/>
            <person name="Smits M."/>
            <person name="Meyer K."/>
            <person name="Brinkhoff T."/>
            <person name="Simon M."/>
            <person name="Daniel R."/>
        </authorList>
    </citation>
    <scope>NUCLEOTIDE SEQUENCE [LARGE SCALE GENOMIC DNA]</scope>
    <source>
        <strain evidence="6 7">307</strain>
    </source>
</reference>
<evidence type="ECO:0000256" key="1">
    <source>
        <dbReference type="ARBA" id="ARBA00004418"/>
    </source>
</evidence>
<dbReference type="Gene3D" id="3.40.50.2300">
    <property type="match status" value="2"/>
</dbReference>
<dbReference type="Pfam" id="PF13407">
    <property type="entry name" value="Peripla_BP_4"/>
    <property type="match status" value="1"/>
</dbReference>
<evidence type="ECO:0000313" key="6">
    <source>
        <dbReference type="EMBL" id="AGI69109.1"/>
    </source>
</evidence>
<protein>
    <submittedName>
        <fullName evidence="6">Sugar ABC transporter periplasmatic substrate-binding protein</fullName>
    </submittedName>
</protein>
<dbReference type="HOGENOM" id="CLU_037628_13_3_5"/>
<dbReference type="PANTHER" id="PTHR30036">
    <property type="entry name" value="D-XYLOSE-BINDING PERIPLASMIC PROTEIN"/>
    <property type="match status" value="1"/>
</dbReference>
<accession>M9R8Y4</accession>
<feature type="signal peptide" evidence="4">
    <location>
        <begin position="1"/>
        <end position="30"/>
    </location>
</feature>
<dbReference type="EMBL" id="CP003740">
    <property type="protein sequence ID" value="AGI69109.1"/>
    <property type="molecule type" value="Genomic_DNA"/>
</dbReference>
<comment type="subcellular location">
    <subcellularLocation>
        <location evidence="1">Periplasm</location>
    </subcellularLocation>
</comment>
<gene>
    <name evidence="6" type="ORF">OAN307_c36400</name>
</gene>
<dbReference type="InterPro" id="IPR028082">
    <property type="entry name" value="Peripla_BP_I"/>
</dbReference>
<feature type="chain" id="PRO_5004102091" evidence="4">
    <location>
        <begin position="31"/>
        <end position="364"/>
    </location>
</feature>
<dbReference type="Proteomes" id="UP000005307">
    <property type="component" value="Chromosome"/>
</dbReference>
<organism evidence="6 7">
    <name type="scientific">Octadecabacter antarcticus 307</name>
    <dbReference type="NCBI Taxonomy" id="391626"/>
    <lineage>
        <taxon>Bacteria</taxon>
        <taxon>Pseudomonadati</taxon>
        <taxon>Pseudomonadota</taxon>
        <taxon>Alphaproteobacteria</taxon>
        <taxon>Rhodobacterales</taxon>
        <taxon>Roseobacteraceae</taxon>
        <taxon>Octadecabacter</taxon>
    </lineage>
</organism>
<dbReference type="InterPro" id="IPR025997">
    <property type="entry name" value="SBP_2_dom"/>
</dbReference>
<feature type="domain" description="Periplasmic binding protein" evidence="5">
    <location>
        <begin position="40"/>
        <end position="303"/>
    </location>
</feature>
<evidence type="ECO:0000259" key="5">
    <source>
        <dbReference type="Pfam" id="PF13407"/>
    </source>
</evidence>
<dbReference type="RefSeq" id="WP_015501067.1">
    <property type="nucleotide sequence ID" value="NC_020911.1"/>
</dbReference>
<dbReference type="STRING" id="391626.OAN307_c36400"/>
<dbReference type="GO" id="GO:0030288">
    <property type="term" value="C:outer membrane-bounded periplasmic space"/>
    <property type="evidence" value="ECO:0007669"/>
    <property type="project" value="TreeGrafter"/>
</dbReference>
<dbReference type="SUPFAM" id="SSF53822">
    <property type="entry name" value="Periplasmic binding protein-like I"/>
    <property type="match status" value="1"/>
</dbReference>
<dbReference type="PANTHER" id="PTHR30036:SF1">
    <property type="entry name" value="D-XYLOSE-BINDING PERIPLASMIC PROTEIN"/>
    <property type="match status" value="1"/>
</dbReference>
<evidence type="ECO:0000256" key="4">
    <source>
        <dbReference type="SAM" id="SignalP"/>
    </source>
</evidence>
<dbReference type="OrthoDB" id="9769193at2"/>
<keyword evidence="3 4" id="KW-0732">Signal</keyword>
<evidence type="ECO:0000313" key="7">
    <source>
        <dbReference type="Proteomes" id="UP000005307"/>
    </source>
</evidence>
<proteinExistence type="inferred from homology"/>
<dbReference type="KEGG" id="oat:OAN307_c36400"/>
<sequence>MTQKTKVRLTLGSAAVALLASGFAAGPVAAEDGAKVFFLLPNSTTIRFERRDAPLFVAAMAERMPDAEVIVQNGEGDPTRQQRLVEDALVQGADLIVYTSSDANLAAGALLAAQEAGVPVLLYEHDSVGGQAEAHVLFNALAVGQAQGARAAELIEAMDQDVVRIARVKGNQGEYGTAQYEIGQNEFLQPLIDAGKVEVVCEAFTPNWDPTLAQTFAENCLTRTGGEVDMFLGMNDGTTGGSVAALISQGYGQDEIVVTGGQDATIEAVKYIVQGWQDNTVFKDLRVMADGAADVAVAILNGDELPAQWINGEVNNGFMDVPAAFLPVNNVTIDNVSNVVEAGLYTWEQLCEGAEDTDICKENL</sequence>
<evidence type="ECO:0000256" key="2">
    <source>
        <dbReference type="ARBA" id="ARBA00007639"/>
    </source>
</evidence>
<keyword evidence="7" id="KW-1185">Reference proteome</keyword>
<dbReference type="GO" id="GO:0030246">
    <property type="term" value="F:carbohydrate binding"/>
    <property type="evidence" value="ECO:0007669"/>
    <property type="project" value="TreeGrafter"/>
</dbReference>
<dbReference type="eggNOG" id="COG4213">
    <property type="taxonomic scope" value="Bacteria"/>
</dbReference>
<name>M9R8Y4_9RHOB</name>
<dbReference type="AlphaFoldDB" id="M9R8Y4"/>
<comment type="similarity">
    <text evidence="2">Belongs to the bacterial solute-binding protein 2 family.</text>
</comment>
<dbReference type="InterPro" id="IPR050555">
    <property type="entry name" value="Bact_Solute-Bind_Prot2"/>
</dbReference>